<keyword evidence="1" id="KW-0472">Membrane</keyword>
<sequence length="148" mass="16668">MSREDILDRILYCYFLEQLFSVATGRLDKLFSALILILGSSVIFNFNPLISGIGIVIISSIQTTYEFGKKSGNAGRKAAEYLLLYDDANEHNDTELKTKLHVLEKTDENIWSSLKDIAILKTQIKIGIPAKHQTKLSLHSRLLRLICG</sequence>
<feature type="transmembrane region" description="Helical" evidence="1">
    <location>
        <begin position="30"/>
        <end position="61"/>
    </location>
</feature>
<dbReference type="EMBL" id="MLZC01000003">
    <property type="protein sequence ID" value="OHG67992.1"/>
    <property type="molecule type" value="Genomic_DNA"/>
</dbReference>
<proteinExistence type="predicted"/>
<keyword evidence="1" id="KW-0812">Transmembrane</keyword>
<accession>A0A1S0ZIQ1</accession>
<keyword evidence="1" id="KW-1133">Transmembrane helix</keyword>
<name>A0A1S0ZIQ1_SALET</name>
<evidence type="ECO:0008006" key="3">
    <source>
        <dbReference type="Google" id="ProtNLM"/>
    </source>
</evidence>
<gene>
    <name evidence="2" type="ORF">A7T00_09625</name>
</gene>
<organism evidence="2">
    <name type="scientific">Salmonella enterica subsp. enterica serovar Saintpaul</name>
    <dbReference type="NCBI Taxonomy" id="90105"/>
    <lineage>
        <taxon>Bacteria</taxon>
        <taxon>Pseudomonadati</taxon>
        <taxon>Pseudomonadota</taxon>
        <taxon>Gammaproteobacteria</taxon>
        <taxon>Enterobacterales</taxon>
        <taxon>Enterobacteriaceae</taxon>
        <taxon>Salmonella</taxon>
    </lineage>
</organism>
<dbReference type="RefSeq" id="WP_070794187.1">
    <property type="nucleotide sequence ID" value="NZ_QWDP01000003.1"/>
</dbReference>
<dbReference type="AlphaFoldDB" id="A0A1S0ZIQ1"/>
<evidence type="ECO:0000313" key="2">
    <source>
        <dbReference type="EMBL" id="OHG67992.1"/>
    </source>
</evidence>
<protein>
    <recommendedName>
        <fullName evidence="3">SMODS and SLOG-associating 2TM effector domain-containing protein</fullName>
    </recommendedName>
</protein>
<comment type="caution">
    <text evidence="2">The sequence shown here is derived from an EMBL/GenBank/DDBJ whole genome shotgun (WGS) entry which is preliminary data.</text>
</comment>
<evidence type="ECO:0000256" key="1">
    <source>
        <dbReference type="SAM" id="Phobius"/>
    </source>
</evidence>
<reference evidence="2" key="1">
    <citation type="submission" date="2016-09" db="EMBL/GenBank/DDBJ databases">
        <title>Whole genome sequencing of Salmonella enterica.</title>
        <authorList>
            <person name="Bell R."/>
        </authorList>
    </citation>
    <scope>NUCLEOTIDE SEQUENCE [LARGE SCALE GENOMIC DNA]</scope>
    <source>
        <strain evidence="2">CFSAN044978</strain>
    </source>
</reference>